<dbReference type="PROSITE" id="PS51192">
    <property type="entry name" value="HELICASE_ATP_BIND_1"/>
    <property type="match status" value="1"/>
</dbReference>
<dbReference type="InterPro" id="IPR049730">
    <property type="entry name" value="SNF2/RAD54-like_C"/>
</dbReference>
<evidence type="ECO:0000256" key="3">
    <source>
        <dbReference type="ARBA" id="ARBA00022840"/>
    </source>
</evidence>
<accession>A0AAD5Y3W2</accession>
<dbReference type="SMART" id="SM00490">
    <property type="entry name" value="HELICc"/>
    <property type="match status" value="1"/>
</dbReference>
<dbReference type="InterPro" id="IPR000330">
    <property type="entry name" value="SNF2_N"/>
</dbReference>
<dbReference type="InterPro" id="IPR001650">
    <property type="entry name" value="Helicase_C-like"/>
</dbReference>
<feature type="region of interest" description="Disordered" evidence="4">
    <location>
        <begin position="944"/>
        <end position="969"/>
    </location>
</feature>
<evidence type="ECO:0000256" key="2">
    <source>
        <dbReference type="ARBA" id="ARBA00022801"/>
    </source>
</evidence>
<dbReference type="CDD" id="cd18793">
    <property type="entry name" value="SF2_C_SNF"/>
    <property type="match status" value="1"/>
</dbReference>
<dbReference type="GO" id="GO:0000724">
    <property type="term" value="P:double-strand break repair via homologous recombination"/>
    <property type="evidence" value="ECO:0007669"/>
    <property type="project" value="TreeGrafter"/>
</dbReference>
<evidence type="ECO:0000256" key="4">
    <source>
        <dbReference type="SAM" id="MobiDB-lite"/>
    </source>
</evidence>
<reference evidence="7" key="1">
    <citation type="submission" date="2020-05" db="EMBL/GenBank/DDBJ databases">
        <title>Phylogenomic resolution of chytrid fungi.</title>
        <authorList>
            <person name="Stajich J.E."/>
            <person name="Amses K."/>
            <person name="Simmons R."/>
            <person name="Seto K."/>
            <person name="Myers J."/>
            <person name="Bonds A."/>
            <person name="Quandt C.A."/>
            <person name="Barry K."/>
            <person name="Liu P."/>
            <person name="Grigoriev I."/>
            <person name="Longcore J.E."/>
            <person name="James T.Y."/>
        </authorList>
    </citation>
    <scope>NUCLEOTIDE SEQUENCE</scope>
    <source>
        <strain evidence="7">JEL0476</strain>
    </source>
</reference>
<dbReference type="GO" id="GO:0004386">
    <property type="term" value="F:helicase activity"/>
    <property type="evidence" value="ECO:0007669"/>
    <property type="project" value="UniProtKB-KW"/>
</dbReference>
<proteinExistence type="predicted"/>
<keyword evidence="3" id="KW-0067">ATP-binding</keyword>
<dbReference type="CDD" id="cd18004">
    <property type="entry name" value="DEXHc_RAD54"/>
    <property type="match status" value="1"/>
</dbReference>
<keyword evidence="7" id="KW-0347">Helicase</keyword>
<dbReference type="FunFam" id="3.40.50.10810:FF:000020">
    <property type="entry name" value="DNA repair and recombination protein RAD54B"/>
    <property type="match status" value="1"/>
</dbReference>
<dbReference type="PROSITE" id="PS51194">
    <property type="entry name" value="HELICASE_CTER"/>
    <property type="match status" value="1"/>
</dbReference>
<dbReference type="InterPro" id="IPR014001">
    <property type="entry name" value="Helicase_ATP-bd"/>
</dbReference>
<dbReference type="GO" id="GO:0016787">
    <property type="term" value="F:hydrolase activity"/>
    <property type="evidence" value="ECO:0007669"/>
    <property type="project" value="UniProtKB-KW"/>
</dbReference>
<comment type="caution">
    <text evidence="7">The sequence shown here is derived from an EMBL/GenBank/DDBJ whole genome shotgun (WGS) entry which is preliminary data.</text>
</comment>
<dbReference type="InterPro" id="IPR050496">
    <property type="entry name" value="SNF2_RAD54_helicase_repair"/>
</dbReference>
<sequence length="1333" mass="153503">MYKTKTTKNKNSTFIPLIPKIGVPLTSAEYISKENHVAGNLNFENKVKKIEEKIVKKKKVFLNLNNDLVSVIATKYEENRLEVTCESKTFFCYSVVWRRKTNKKHKTWEGDGFLSTDGQLAVLQNSEGKEIGRSTGKIFSKEFGDGAELIISGKEIEVTGKIERNSFESGSCFINVSNDLKPINSTKNFEKFKSLVQNEEIKLKNSEPRHNPHSEGAIIMRRPVVHEAVVDVVIDPILSTKLREHQIEGVKFLYECVMNMKNFSGQGAILADEMGLGKTLQSITLIWTLLKQSPFVNQNSVIKRGTSNYSLQQFLLLCTSALILCPATLVKNWEKEFNKWLGTERIKVFCVDQNNSNIMEFNVGKIYPVLICTYEKMRSCMEIFKKANFDLIICDEGHRLKNAQIQTSIAIKNLQTKRRVILSGTPVQNDLTEFYSMCEFVNPGILGSLLTFKKVFEDPICKSRLKNCDADSKRLGSERMKELTRITKMFILRRTESINKNYLPPKTEIVLFIKQSEEQKNLYIQTIKNADKEIFDGTKINSAHVLELITLLKKVVNSTFCVKKKNEIDHYSLSNKELLKSSGKFNVVLVSNYNLDLIEVLCKNEEFKVLRLDGKTLISKRQSLIEKFNKDDKTNNEEFIFLLSAKAGGVGINLIGANRLILFDIDWNPSVCKQGNIIITYYFNDEFPAIFEAMARIWRDGQKKEVFIYRFITTGTIEERIFQRQVTKLGLSDSIMDDKSTTDGFSTRDLKDLFSFDDETPCLTHDLLECKCLHEKNYRLQNIDVNNSLVDLFNWKHFIIDKKKNAAENIIDDEILNSILKSKKNPNLESIADLADKKLDVKQKKETIKKMESNEKKNLYSKSDLLININPEVATTNFFNIFLTENSTIENLKKNILTFDKNTAEHFFEKLADSNCSINDNLQNFTNDSSHKIDLDIDSSLENSDSNIESSCNEGDEVSSSSSTSSKSEVLIKESEFDNPILPIENNKNVLVVKHNDIKLKENKYEPVEKNFLYKLQEKKDSGIDLGSKEEICSNNSQQKNLIFSKTVLSKFVEKRKKKLKTIEENFDLKISILNIFQTKNLELKKKNKKLKKNYVNLSIGSAYKNSSNSSSSSSLISENENWFSIKRITSEEELILKKEEKFNLGLKYNFNFDCYLNHLTKLNPNAADFNLLSLNKTEFVLILNFLEIPRYFNSVFFEKIIKLRVLKNRIKKSVFNLNKIIEIDTFDDQSEKTVNFGEFLEFWDNLISGTSDFQHLIFNLLLNNEKNEKNCPFLEPSDFESTLYGKSNNLSDFDTKYYFSLDLCDNNPGLAFLNGDKMIDFRKRYGKQKYNE</sequence>
<dbReference type="GO" id="GO:0015616">
    <property type="term" value="F:DNA translocase activity"/>
    <property type="evidence" value="ECO:0007669"/>
    <property type="project" value="TreeGrafter"/>
</dbReference>
<dbReference type="SUPFAM" id="SSF52540">
    <property type="entry name" value="P-loop containing nucleoside triphosphate hydrolases"/>
    <property type="match status" value="2"/>
</dbReference>
<evidence type="ECO:0000256" key="1">
    <source>
        <dbReference type="ARBA" id="ARBA00022741"/>
    </source>
</evidence>
<keyword evidence="1" id="KW-0547">Nucleotide-binding</keyword>
<dbReference type="Gene3D" id="3.40.50.10810">
    <property type="entry name" value="Tandem AAA-ATPase domain"/>
    <property type="match status" value="1"/>
</dbReference>
<evidence type="ECO:0000259" key="5">
    <source>
        <dbReference type="PROSITE" id="PS51192"/>
    </source>
</evidence>
<feature type="domain" description="Helicase ATP-binding" evidence="5">
    <location>
        <begin position="259"/>
        <end position="444"/>
    </location>
</feature>
<dbReference type="InterPro" id="IPR027417">
    <property type="entry name" value="P-loop_NTPase"/>
</dbReference>
<protein>
    <submittedName>
        <fullName evidence="7">Helicase</fullName>
    </submittedName>
</protein>
<keyword evidence="2" id="KW-0378">Hydrolase</keyword>
<evidence type="ECO:0000313" key="7">
    <source>
        <dbReference type="EMBL" id="KAJ3227576.1"/>
    </source>
</evidence>
<feature type="compositionally biased region" description="Low complexity" evidence="4">
    <location>
        <begin position="950"/>
        <end position="969"/>
    </location>
</feature>
<evidence type="ECO:0000259" key="6">
    <source>
        <dbReference type="PROSITE" id="PS51194"/>
    </source>
</evidence>
<dbReference type="GO" id="GO:0005524">
    <property type="term" value="F:ATP binding"/>
    <property type="evidence" value="ECO:0007669"/>
    <property type="project" value="InterPro"/>
</dbReference>
<dbReference type="GO" id="GO:0007131">
    <property type="term" value="P:reciprocal meiotic recombination"/>
    <property type="evidence" value="ECO:0007669"/>
    <property type="project" value="TreeGrafter"/>
</dbReference>
<dbReference type="GO" id="GO:0005634">
    <property type="term" value="C:nucleus"/>
    <property type="evidence" value="ECO:0007669"/>
    <property type="project" value="TreeGrafter"/>
</dbReference>
<dbReference type="PANTHER" id="PTHR45629">
    <property type="entry name" value="SNF2/RAD54 FAMILY MEMBER"/>
    <property type="match status" value="1"/>
</dbReference>
<dbReference type="Pfam" id="PF00271">
    <property type="entry name" value="Helicase_C"/>
    <property type="match status" value="1"/>
</dbReference>
<dbReference type="InterPro" id="IPR038718">
    <property type="entry name" value="SNF2-like_sf"/>
</dbReference>
<dbReference type="SMART" id="SM00487">
    <property type="entry name" value="DEXDc"/>
    <property type="match status" value="1"/>
</dbReference>
<dbReference type="PANTHER" id="PTHR45629:SF7">
    <property type="entry name" value="DNA EXCISION REPAIR PROTEIN ERCC-6-RELATED"/>
    <property type="match status" value="1"/>
</dbReference>
<dbReference type="Gene3D" id="3.40.50.300">
    <property type="entry name" value="P-loop containing nucleotide triphosphate hydrolases"/>
    <property type="match status" value="1"/>
</dbReference>
<dbReference type="Pfam" id="PF00176">
    <property type="entry name" value="SNF2-rel_dom"/>
    <property type="match status" value="1"/>
</dbReference>
<gene>
    <name evidence="7" type="primary">RDH54</name>
    <name evidence="7" type="ORF">HK099_001425</name>
</gene>
<name>A0AAD5Y3W2_9FUNG</name>
<dbReference type="Proteomes" id="UP001211065">
    <property type="component" value="Unassembled WGS sequence"/>
</dbReference>
<organism evidence="7 8">
    <name type="scientific">Clydaea vesicula</name>
    <dbReference type="NCBI Taxonomy" id="447962"/>
    <lineage>
        <taxon>Eukaryota</taxon>
        <taxon>Fungi</taxon>
        <taxon>Fungi incertae sedis</taxon>
        <taxon>Chytridiomycota</taxon>
        <taxon>Chytridiomycota incertae sedis</taxon>
        <taxon>Chytridiomycetes</taxon>
        <taxon>Lobulomycetales</taxon>
        <taxon>Lobulomycetaceae</taxon>
        <taxon>Clydaea</taxon>
    </lineage>
</organism>
<feature type="domain" description="Helicase C-terminal" evidence="6">
    <location>
        <begin position="567"/>
        <end position="751"/>
    </location>
</feature>
<keyword evidence="8" id="KW-1185">Reference proteome</keyword>
<evidence type="ECO:0000313" key="8">
    <source>
        <dbReference type="Proteomes" id="UP001211065"/>
    </source>
</evidence>
<dbReference type="EMBL" id="JADGJW010000014">
    <property type="protein sequence ID" value="KAJ3227576.1"/>
    <property type="molecule type" value="Genomic_DNA"/>
</dbReference>